<evidence type="ECO:0000313" key="1">
    <source>
        <dbReference type="EMBL" id="SCE69233.1"/>
    </source>
</evidence>
<sequence>MRYACRALATLDPRQHLGLLVAVTRRHVVLLGWHGGCGADWPCQTRRRELLAEYHRAPVSLALYLAAHLVDAAQDLSHVPAGHLHHRFLGWTR</sequence>
<dbReference type="EMBL" id="LT607412">
    <property type="protein sequence ID" value="SCE69233.1"/>
    <property type="molecule type" value="Genomic_DNA"/>
</dbReference>
<gene>
    <name evidence="1" type="ORF">GA0070607_0440</name>
</gene>
<reference evidence="2" key="1">
    <citation type="submission" date="2016-06" db="EMBL/GenBank/DDBJ databases">
        <authorList>
            <person name="Varghese N."/>
            <person name="Submissions Spin"/>
        </authorList>
    </citation>
    <scope>NUCLEOTIDE SEQUENCE [LARGE SCALE GENOMIC DNA]</scope>
    <source>
        <strain evidence="2">DSM 44875</strain>
    </source>
</reference>
<organism evidence="1 2">
    <name type="scientific">Micromonospora coriariae</name>
    <dbReference type="NCBI Taxonomy" id="285665"/>
    <lineage>
        <taxon>Bacteria</taxon>
        <taxon>Bacillati</taxon>
        <taxon>Actinomycetota</taxon>
        <taxon>Actinomycetes</taxon>
        <taxon>Micromonosporales</taxon>
        <taxon>Micromonosporaceae</taxon>
        <taxon>Micromonospora</taxon>
    </lineage>
</organism>
<proteinExistence type="predicted"/>
<keyword evidence="2" id="KW-1185">Reference proteome</keyword>
<name>A0A1C4UC20_9ACTN</name>
<evidence type="ECO:0000313" key="2">
    <source>
        <dbReference type="Proteomes" id="UP000198243"/>
    </source>
</evidence>
<dbReference type="AlphaFoldDB" id="A0A1C4UC20"/>
<protein>
    <submittedName>
        <fullName evidence="1">Uncharacterized protein</fullName>
    </submittedName>
</protein>
<dbReference type="Proteomes" id="UP000198243">
    <property type="component" value="Chromosome I"/>
</dbReference>
<accession>A0A1C4UC20</accession>